<keyword evidence="2" id="KW-1185">Reference proteome</keyword>
<evidence type="ECO:0000313" key="2">
    <source>
        <dbReference type="Proteomes" id="UP001497623"/>
    </source>
</evidence>
<name>A0AAV2QRV6_MEGNR</name>
<comment type="caution">
    <text evidence="1">The sequence shown here is derived from an EMBL/GenBank/DDBJ whole genome shotgun (WGS) entry which is preliminary data.</text>
</comment>
<gene>
    <name evidence="1" type="ORF">MNOR_LOCUS16142</name>
</gene>
<accession>A0AAV2QRV6</accession>
<sequence>MTHKLYMAYITYLFSYEDDIKRLWHGCEINGINGILVINCVGTKETGAAGWELECFHCEGEVLIIGIIHQESVVDVLLQAFGFIALRHKRASITRSQTFLNTGGLGESLVVSFNVVDDNSPFTLSVDSTKRFNIRSLRRTEVGLFFQCIRSLYREFSVEVSYISIEAPDFFEMMIYCSLNLIGWVFLIFKAPGFGVVDGTGRIGCSFV</sequence>
<dbReference type="EMBL" id="CAXKWB010010454">
    <property type="protein sequence ID" value="CAL4098046.1"/>
    <property type="molecule type" value="Genomic_DNA"/>
</dbReference>
<organism evidence="1 2">
    <name type="scientific">Meganyctiphanes norvegica</name>
    <name type="common">Northern krill</name>
    <name type="synonym">Thysanopoda norvegica</name>
    <dbReference type="NCBI Taxonomy" id="48144"/>
    <lineage>
        <taxon>Eukaryota</taxon>
        <taxon>Metazoa</taxon>
        <taxon>Ecdysozoa</taxon>
        <taxon>Arthropoda</taxon>
        <taxon>Crustacea</taxon>
        <taxon>Multicrustacea</taxon>
        <taxon>Malacostraca</taxon>
        <taxon>Eumalacostraca</taxon>
        <taxon>Eucarida</taxon>
        <taxon>Euphausiacea</taxon>
        <taxon>Euphausiidae</taxon>
        <taxon>Meganyctiphanes</taxon>
    </lineage>
</organism>
<reference evidence="1 2" key="1">
    <citation type="submission" date="2024-05" db="EMBL/GenBank/DDBJ databases">
        <authorList>
            <person name="Wallberg A."/>
        </authorList>
    </citation>
    <scope>NUCLEOTIDE SEQUENCE [LARGE SCALE GENOMIC DNA]</scope>
</reference>
<evidence type="ECO:0000313" key="1">
    <source>
        <dbReference type="EMBL" id="CAL4098046.1"/>
    </source>
</evidence>
<dbReference type="Proteomes" id="UP001497623">
    <property type="component" value="Unassembled WGS sequence"/>
</dbReference>
<proteinExistence type="predicted"/>
<dbReference type="AlphaFoldDB" id="A0AAV2QRV6"/>
<protein>
    <submittedName>
        <fullName evidence="1">Uncharacterized protein</fullName>
    </submittedName>
</protein>